<dbReference type="AlphaFoldDB" id="A0ABD2IJB5"/>
<dbReference type="EMBL" id="JBICBT010001227">
    <property type="protein sequence ID" value="KAL3077591.1"/>
    <property type="molecule type" value="Genomic_DNA"/>
</dbReference>
<gene>
    <name evidence="2" type="ORF">niasHT_033701</name>
</gene>
<protein>
    <submittedName>
        <fullName evidence="2">Uncharacterized protein</fullName>
    </submittedName>
</protein>
<keyword evidence="3" id="KW-1185">Reference proteome</keyword>
<feature type="region of interest" description="Disordered" evidence="1">
    <location>
        <begin position="79"/>
        <end position="101"/>
    </location>
</feature>
<feature type="region of interest" description="Disordered" evidence="1">
    <location>
        <begin position="1"/>
        <end position="50"/>
    </location>
</feature>
<sequence length="101" mass="10870">MIRPRAMAGEREGGNASGAFAGRPFQRIIRRGKRRRPRANPSPPARPTLCGESVLHAKQTCGICGPKLARMTHWPGKGMDKWQIGGGGGEKGDHSLGIPFL</sequence>
<accession>A0ABD2IJB5</accession>
<organism evidence="2 3">
    <name type="scientific">Heterodera trifolii</name>
    <dbReference type="NCBI Taxonomy" id="157864"/>
    <lineage>
        <taxon>Eukaryota</taxon>
        <taxon>Metazoa</taxon>
        <taxon>Ecdysozoa</taxon>
        <taxon>Nematoda</taxon>
        <taxon>Chromadorea</taxon>
        <taxon>Rhabditida</taxon>
        <taxon>Tylenchina</taxon>
        <taxon>Tylenchomorpha</taxon>
        <taxon>Tylenchoidea</taxon>
        <taxon>Heteroderidae</taxon>
        <taxon>Heteroderinae</taxon>
        <taxon>Heterodera</taxon>
    </lineage>
</organism>
<proteinExistence type="predicted"/>
<name>A0ABD2IJB5_9BILA</name>
<evidence type="ECO:0000313" key="3">
    <source>
        <dbReference type="Proteomes" id="UP001620626"/>
    </source>
</evidence>
<dbReference type="Proteomes" id="UP001620626">
    <property type="component" value="Unassembled WGS sequence"/>
</dbReference>
<evidence type="ECO:0000256" key="1">
    <source>
        <dbReference type="SAM" id="MobiDB-lite"/>
    </source>
</evidence>
<evidence type="ECO:0000313" key="2">
    <source>
        <dbReference type="EMBL" id="KAL3077591.1"/>
    </source>
</evidence>
<comment type="caution">
    <text evidence="2">The sequence shown here is derived from an EMBL/GenBank/DDBJ whole genome shotgun (WGS) entry which is preliminary data.</text>
</comment>
<feature type="compositionally biased region" description="Basic residues" evidence="1">
    <location>
        <begin position="28"/>
        <end position="38"/>
    </location>
</feature>
<reference evidence="2 3" key="1">
    <citation type="submission" date="2024-10" db="EMBL/GenBank/DDBJ databases">
        <authorList>
            <person name="Kim D."/>
        </authorList>
    </citation>
    <scope>NUCLEOTIDE SEQUENCE [LARGE SCALE GENOMIC DNA]</scope>
    <source>
        <strain evidence="2">BH-2024</strain>
    </source>
</reference>